<proteinExistence type="predicted"/>
<dbReference type="Proteomes" id="UP000625711">
    <property type="component" value="Unassembled WGS sequence"/>
</dbReference>
<reference evidence="1" key="1">
    <citation type="submission" date="2020-08" db="EMBL/GenBank/DDBJ databases">
        <title>Genome sequencing and assembly of the red palm weevil Rhynchophorus ferrugineus.</title>
        <authorList>
            <person name="Dias G.B."/>
            <person name="Bergman C.M."/>
            <person name="Manee M."/>
        </authorList>
    </citation>
    <scope>NUCLEOTIDE SEQUENCE</scope>
    <source>
        <strain evidence="1">AA-2017</strain>
        <tissue evidence="1">Whole larva</tissue>
    </source>
</reference>
<name>A0A834IAH6_RHYFE</name>
<comment type="caution">
    <text evidence="1">The sequence shown here is derived from an EMBL/GenBank/DDBJ whole genome shotgun (WGS) entry which is preliminary data.</text>
</comment>
<gene>
    <name evidence="1" type="ORF">GWI33_011232</name>
</gene>
<sequence length="51" mass="5284">MGLTNDLICQPEPGRYINGGSGAPTLPQITETAPSNYCAGIKYGDVTEAPT</sequence>
<dbReference type="AlphaFoldDB" id="A0A834IAH6"/>
<evidence type="ECO:0000313" key="1">
    <source>
        <dbReference type="EMBL" id="KAF7275826.1"/>
    </source>
</evidence>
<keyword evidence="2" id="KW-1185">Reference proteome</keyword>
<evidence type="ECO:0000313" key="2">
    <source>
        <dbReference type="Proteomes" id="UP000625711"/>
    </source>
</evidence>
<organism evidence="1 2">
    <name type="scientific">Rhynchophorus ferrugineus</name>
    <name type="common">Red palm weevil</name>
    <name type="synonym">Curculio ferrugineus</name>
    <dbReference type="NCBI Taxonomy" id="354439"/>
    <lineage>
        <taxon>Eukaryota</taxon>
        <taxon>Metazoa</taxon>
        <taxon>Ecdysozoa</taxon>
        <taxon>Arthropoda</taxon>
        <taxon>Hexapoda</taxon>
        <taxon>Insecta</taxon>
        <taxon>Pterygota</taxon>
        <taxon>Neoptera</taxon>
        <taxon>Endopterygota</taxon>
        <taxon>Coleoptera</taxon>
        <taxon>Polyphaga</taxon>
        <taxon>Cucujiformia</taxon>
        <taxon>Curculionidae</taxon>
        <taxon>Dryophthorinae</taxon>
        <taxon>Rhynchophorus</taxon>
    </lineage>
</organism>
<feature type="non-terminal residue" evidence="1">
    <location>
        <position position="51"/>
    </location>
</feature>
<protein>
    <submittedName>
        <fullName evidence="1">Uncharacterized protein</fullName>
    </submittedName>
</protein>
<dbReference type="EMBL" id="JAACXV010009050">
    <property type="protein sequence ID" value="KAF7275826.1"/>
    <property type="molecule type" value="Genomic_DNA"/>
</dbReference>
<accession>A0A834IAH6</accession>